<dbReference type="SMART" id="SM00320">
    <property type="entry name" value="WD40"/>
    <property type="match status" value="7"/>
</dbReference>
<evidence type="ECO:0000256" key="5">
    <source>
        <dbReference type="SAM" id="SignalP"/>
    </source>
</evidence>
<feature type="repeat" description="WD" evidence="3">
    <location>
        <begin position="209"/>
        <end position="251"/>
    </location>
</feature>
<evidence type="ECO:0000313" key="7">
    <source>
        <dbReference type="Proteomes" id="UP001189429"/>
    </source>
</evidence>
<keyword evidence="7" id="KW-1185">Reference proteome</keyword>
<accession>A0ABN9RQ04</accession>
<evidence type="ECO:0000313" key="6">
    <source>
        <dbReference type="EMBL" id="CAK0818930.1"/>
    </source>
</evidence>
<dbReference type="InterPro" id="IPR036322">
    <property type="entry name" value="WD40_repeat_dom_sf"/>
</dbReference>
<reference evidence="6" key="1">
    <citation type="submission" date="2023-10" db="EMBL/GenBank/DDBJ databases">
        <authorList>
            <person name="Chen Y."/>
            <person name="Shah S."/>
            <person name="Dougan E. K."/>
            <person name="Thang M."/>
            <person name="Chan C."/>
        </authorList>
    </citation>
    <scope>NUCLEOTIDE SEQUENCE [LARGE SCALE GENOMIC DNA]</scope>
</reference>
<dbReference type="PRINTS" id="PR00320">
    <property type="entry name" value="GPROTEINBRPT"/>
</dbReference>
<name>A0ABN9RQ04_9DINO</name>
<feature type="repeat" description="WD" evidence="3">
    <location>
        <begin position="251"/>
        <end position="293"/>
    </location>
</feature>
<dbReference type="PANTHER" id="PTHR22847">
    <property type="entry name" value="WD40 REPEAT PROTEIN"/>
    <property type="match status" value="1"/>
</dbReference>
<proteinExistence type="predicted"/>
<evidence type="ECO:0000256" key="2">
    <source>
        <dbReference type="ARBA" id="ARBA00022737"/>
    </source>
</evidence>
<feature type="chain" id="PRO_5046726603" evidence="5">
    <location>
        <begin position="34"/>
        <end position="439"/>
    </location>
</feature>
<dbReference type="Gene3D" id="2.130.10.10">
    <property type="entry name" value="YVTN repeat-like/Quinoprotein amine dehydrogenase"/>
    <property type="match status" value="3"/>
</dbReference>
<dbReference type="InterPro" id="IPR001680">
    <property type="entry name" value="WD40_rpt"/>
</dbReference>
<gene>
    <name evidence="6" type="ORF">PCOR1329_LOCUS21050</name>
</gene>
<dbReference type="SUPFAM" id="SSF50978">
    <property type="entry name" value="WD40 repeat-like"/>
    <property type="match status" value="1"/>
</dbReference>
<organism evidence="6 7">
    <name type="scientific">Prorocentrum cordatum</name>
    <dbReference type="NCBI Taxonomy" id="2364126"/>
    <lineage>
        <taxon>Eukaryota</taxon>
        <taxon>Sar</taxon>
        <taxon>Alveolata</taxon>
        <taxon>Dinophyceae</taxon>
        <taxon>Prorocentrales</taxon>
        <taxon>Prorocentraceae</taxon>
        <taxon>Prorocentrum</taxon>
    </lineage>
</organism>
<feature type="repeat" description="WD" evidence="3">
    <location>
        <begin position="355"/>
        <end position="387"/>
    </location>
</feature>
<feature type="compositionally biased region" description="Basic residues" evidence="4">
    <location>
        <begin position="425"/>
        <end position="439"/>
    </location>
</feature>
<keyword evidence="5" id="KW-0732">Signal</keyword>
<protein>
    <submittedName>
        <fullName evidence="6">Uncharacterized protein</fullName>
    </submittedName>
</protein>
<evidence type="ECO:0000256" key="1">
    <source>
        <dbReference type="ARBA" id="ARBA00022574"/>
    </source>
</evidence>
<feature type="region of interest" description="Disordered" evidence="4">
    <location>
        <begin position="418"/>
        <end position="439"/>
    </location>
</feature>
<dbReference type="PROSITE" id="PS00678">
    <property type="entry name" value="WD_REPEATS_1"/>
    <property type="match status" value="1"/>
</dbReference>
<dbReference type="Pfam" id="PF00400">
    <property type="entry name" value="WD40"/>
    <property type="match status" value="4"/>
</dbReference>
<evidence type="ECO:0000256" key="4">
    <source>
        <dbReference type="SAM" id="MobiDB-lite"/>
    </source>
</evidence>
<comment type="caution">
    <text evidence="6">The sequence shown here is derived from an EMBL/GenBank/DDBJ whole genome shotgun (WGS) entry which is preliminary data.</text>
</comment>
<dbReference type="PROSITE" id="PS50082">
    <property type="entry name" value="WD_REPEATS_2"/>
    <property type="match status" value="4"/>
</dbReference>
<dbReference type="EMBL" id="CAUYUJ010006880">
    <property type="protein sequence ID" value="CAK0818930.1"/>
    <property type="molecule type" value="Genomic_DNA"/>
</dbReference>
<dbReference type="InterPro" id="IPR015943">
    <property type="entry name" value="WD40/YVTN_repeat-like_dom_sf"/>
</dbReference>
<keyword evidence="1 3" id="KW-0853">WD repeat</keyword>
<feature type="repeat" description="WD" evidence="3">
    <location>
        <begin position="43"/>
        <end position="75"/>
    </location>
</feature>
<dbReference type="PANTHER" id="PTHR22847:SF637">
    <property type="entry name" value="WD REPEAT DOMAIN 5B"/>
    <property type="match status" value="1"/>
</dbReference>
<dbReference type="CDD" id="cd00200">
    <property type="entry name" value="WD40"/>
    <property type="match status" value="1"/>
</dbReference>
<feature type="signal peptide" evidence="5">
    <location>
        <begin position="1"/>
        <end position="33"/>
    </location>
</feature>
<keyword evidence="2" id="KW-0677">Repeat</keyword>
<dbReference type="InterPro" id="IPR020472">
    <property type="entry name" value="WD40_PAC1"/>
</dbReference>
<evidence type="ECO:0000256" key="3">
    <source>
        <dbReference type="PROSITE-ProRule" id="PRU00221"/>
    </source>
</evidence>
<dbReference type="Proteomes" id="UP001189429">
    <property type="component" value="Unassembled WGS sequence"/>
</dbReference>
<dbReference type="PROSITE" id="PS50294">
    <property type="entry name" value="WD_REPEATS_REGION"/>
    <property type="match status" value="3"/>
</dbReference>
<sequence length="439" mass="46384">MLGPPGPQATRRRLLSLAALLARASPGPPPGQAEPPGLLATLGRHHAKSIYALAFSPGGGLLATGSRDRTVALWNASRAVLPDSRGRPPRPARRLEGHAGGVTAVGFVVAGGELLLASGGAGDANGTGGELRLWSAGSGELLQVLEHPKTVFGVAAPPCDPSAEWAELAAGAPGHGAGAAGPDCEVATACWDGVARIFDLPSGVLKARLPGHEGGLYSVAYSPLDPSLIATSSADRTVRIWDLRDQRPLWVLRHRDHVTSVDWSPRDPLTLATGGWDRRFRLWEIGKSEAEACRRAGGQCSDALAARSTGRHPQLVWRVAFAPSGELVAACHGAVGQSPTVVLYNVDTGRVVRRLGRHKDTPLVVGWSPDGLLLASAGMDQKVLIYDGRSPLDDIPGGDPDDAEEQLLWRGDLEELRTGVPQTRRAMRPLPRRPPCRTR</sequence>
<dbReference type="InterPro" id="IPR019775">
    <property type="entry name" value="WD40_repeat_CS"/>
</dbReference>